<dbReference type="Proteomes" id="UP000249390">
    <property type="component" value="Unassembled WGS sequence"/>
</dbReference>
<dbReference type="InterPro" id="IPR044839">
    <property type="entry name" value="NDR1-like"/>
</dbReference>
<reference evidence="5 6" key="1">
    <citation type="submission" date="2018-06" db="EMBL/GenBank/DDBJ databases">
        <title>The Genome of Cuscuta australis (Dodder) Provides Insight into the Evolution of Plant Parasitism.</title>
        <authorList>
            <person name="Liu H."/>
        </authorList>
    </citation>
    <scope>NUCLEOTIDE SEQUENCE [LARGE SCALE GENOMIC DNA]</scope>
    <source>
        <strain evidence="6">cv. Yunnan</strain>
        <tissue evidence="5">Vines</tissue>
    </source>
</reference>
<dbReference type="EMBL" id="NQVE01000027">
    <property type="protein sequence ID" value="RAL53318.1"/>
    <property type="molecule type" value="Genomic_DNA"/>
</dbReference>
<comment type="caution">
    <text evidence="5">The sequence shown here is derived from an EMBL/GenBank/DDBJ whole genome shotgun (WGS) entry which is preliminary data.</text>
</comment>
<feature type="compositionally biased region" description="Polar residues" evidence="3">
    <location>
        <begin position="33"/>
        <end position="48"/>
    </location>
</feature>
<name>A0A328E9G6_9ASTE</name>
<protein>
    <recommendedName>
        <fullName evidence="7">Late embryogenesis abundant protein LEA-2 subgroup domain-containing protein</fullName>
    </recommendedName>
</protein>
<dbReference type="PANTHER" id="PTHR31234">
    <property type="entry name" value="LATE EMBRYOGENESIS ABUNDANT (LEA) HYDROXYPROLINE-RICH GLYCOPROTEIN FAMILY"/>
    <property type="match status" value="1"/>
</dbReference>
<comment type="subcellular location">
    <subcellularLocation>
        <location evidence="1">Membrane</location>
    </subcellularLocation>
</comment>
<evidence type="ECO:0008006" key="7">
    <source>
        <dbReference type="Google" id="ProtNLM"/>
    </source>
</evidence>
<dbReference type="GO" id="GO:0098542">
    <property type="term" value="P:defense response to other organism"/>
    <property type="evidence" value="ECO:0007669"/>
    <property type="project" value="InterPro"/>
</dbReference>
<evidence type="ECO:0000313" key="6">
    <source>
        <dbReference type="Proteomes" id="UP000249390"/>
    </source>
</evidence>
<dbReference type="GO" id="GO:0005886">
    <property type="term" value="C:plasma membrane"/>
    <property type="evidence" value="ECO:0007669"/>
    <property type="project" value="TreeGrafter"/>
</dbReference>
<sequence>MPRGYETNPHFFYTVDDEPPRVPRGPANIQPRPRQQPNGPEYWTQPTPHKSLVPQSPQPFLPQSHHPSSEPEDGSGYPPRDGTDRKLPLPPAFGLGSRAPMSGSQPQRSVNPNRARYPQTERTKSTAPLVWLTCAFLIGVGLVIFVVYLVYRPRNLTFDISNANLNAVSLDMGNLLSVDLTLLANFTNPNARGSVEFKHSTVGLYHYGTPVASANILSFPLTHGEYKFQNVHLAGAQVGISSNQSSLISKQMEGGSVWFRVQGTFRTSFVCVFKYSYLLHGYCTIVLTYPPPGVLIAKSCTTKRV</sequence>
<keyword evidence="4" id="KW-1133">Transmembrane helix</keyword>
<evidence type="ECO:0000313" key="5">
    <source>
        <dbReference type="EMBL" id="RAL53318.1"/>
    </source>
</evidence>
<feature type="compositionally biased region" description="Polar residues" evidence="3">
    <location>
        <begin position="102"/>
        <end position="112"/>
    </location>
</feature>
<keyword evidence="4" id="KW-0812">Transmembrane</keyword>
<keyword evidence="6" id="KW-1185">Reference proteome</keyword>
<accession>A0A328E9G6</accession>
<dbReference type="PANTHER" id="PTHR31234:SF42">
    <property type="entry name" value="LATE EMBRYOGENESIS ABUNDANT (LEA) HYDROXYPROLINE-RICH GLYCOPROTEIN FAMILY"/>
    <property type="match status" value="1"/>
</dbReference>
<evidence type="ECO:0000256" key="1">
    <source>
        <dbReference type="ARBA" id="ARBA00004370"/>
    </source>
</evidence>
<keyword evidence="2 4" id="KW-0472">Membrane</keyword>
<evidence type="ECO:0000256" key="4">
    <source>
        <dbReference type="SAM" id="Phobius"/>
    </source>
</evidence>
<evidence type="ECO:0000256" key="3">
    <source>
        <dbReference type="SAM" id="MobiDB-lite"/>
    </source>
</evidence>
<dbReference type="AlphaFoldDB" id="A0A328E9G6"/>
<gene>
    <name evidence="5" type="ORF">DM860_006990</name>
</gene>
<proteinExistence type="predicted"/>
<feature type="transmembrane region" description="Helical" evidence="4">
    <location>
        <begin position="129"/>
        <end position="151"/>
    </location>
</feature>
<evidence type="ECO:0000256" key="2">
    <source>
        <dbReference type="ARBA" id="ARBA00023136"/>
    </source>
</evidence>
<organism evidence="5 6">
    <name type="scientific">Cuscuta australis</name>
    <dbReference type="NCBI Taxonomy" id="267555"/>
    <lineage>
        <taxon>Eukaryota</taxon>
        <taxon>Viridiplantae</taxon>
        <taxon>Streptophyta</taxon>
        <taxon>Embryophyta</taxon>
        <taxon>Tracheophyta</taxon>
        <taxon>Spermatophyta</taxon>
        <taxon>Magnoliopsida</taxon>
        <taxon>eudicotyledons</taxon>
        <taxon>Gunneridae</taxon>
        <taxon>Pentapetalae</taxon>
        <taxon>asterids</taxon>
        <taxon>lamiids</taxon>
        <taxon>Solanales</taxon>
        <taxon>Convolvulaceae</taxon>
        <taxon>Cuscuteae</taxon>
        <taxon>Cuscuta</taxon>
        <taxon>Cuscuta subgen. Grammica</taxon>
        <taxon>Cuscuta sect. Cleistogrammica</taxon>
    </lineage>
</organism>
<feature type="region of interest" description="Disordered" evidence="3">
    <location>
        <begin position="1"/>
        <end position="122"/>
    </location>
</feature>